<gene>
    <name evidence="2" type="ORF">A4X20_02225</name>
</gene>
<dbReference type="Pfam" id="PF08592">
    <property type="entry name" value="Anthrone_oxy"/>
    <property type="match status" value="1"/>
</dbReference>
<feature type="transmembrane region" description="Helical" evidence="1">
    <location>
        <begin position="59"/>
        <end position="79"/>
    </location>
</feature>
<organism evidence="2 3">
    <name type="scientific">Mycolicibacterium iranicum</name>
    <name type="common">Mycobacterium iranicum</name>
    <dbReference type="NCBI Taxonomy" id="912594"/>
    <lineage>
        <taxon>Bacteria</taxon>
        <taxon>Bacillati</taxon>
        <taxon>Actinomycetota</taxon>
        <taxon>Actinomycetes</taxon>
        <taxon>Mycobacteriales</taxon>
        <taxon>Mycobacteriaceae</taxon>
        <taxon>Mycolicibacterium</taxon>
    </lineage>
</organism>
<dbReference type="AlphaFoldDB" id="A0A178M579"/>
<keyword evidence="1" id="KW-0812">Transmembrane</keyword>
<sequence length="163" mass="16829">MTNPFLIAATGSAVVSAATGGLFYAFSTFVMRGLDRTEPHAAITAMQGMNAEAPANAPFLALFIGSAALAAGVGVATVARWQTPGAGYILAGSILGVVAFGVTVAFNIPLNNALDRLDPSTLSTADAAREWKSYLVPWTNWNHVRTVAPLLGSALVLAGVLQR</sequence>
<feature type="transmembrane region" description="Helical" evidence="1">
    <location>
        <begin position="143"/>
        <end position="161"/>
    </location>
</feature>
<dbReference type="RefSeq" id="WP_064279843.1">
    <property type="nucleotide sequence ID" value="NZ_LWCS01000001.1"/>
</dbReference>
<dbReference type="Proteomes" id="UP000078396">
    <property type="component" value="Unassembled WGS sequence"/>
</dbReference>
<evidence type="ECO:0000256" key="1">
    <source>
        <dbReference type="SAM" id="Phobius"/>
    </source>
</evidence>
<dbReference type="EMBL" id="LWCS01000001">
    <property type="protein sequence ID" value="OAN42514.1"/>
    <property type="molecule type" value="Genomic_DNA"/>
</dbReference>
<comment type="caution">
    <text evidence="2">The sequence shown here is derived from an EMBL/GenBank/DDBJ whole genome shotgun (WGS) entry which is preliminary data.</text>
</comment>
<reference evidence="2 3" key="1">
    <citation type="submission" date="2016-04" db="EMBL/GenBank/DDBJ databases">
        <title>Draft Genome Sequences of Staphylococcus capitis Strain H36, S. capitis Strain H65, S. cohnii Strain H62, S. hominis Strain H69, Mycobacterium iranicum Strain H39, Plantibacter sp. Strain H53, Pseudomonas oryzihabitans Strain H72, and Microbacterium sp. Strain H83, isolated from residential settings.</title>
        <authorList>
            <person name="Lymperopoulou D."/>
            <person name="Adams R.I."/>
            <person name="Lindow S."/>
            <person name="Coil D.A."/>
            <person name="Jospin G."/>
            <person name="Eisen J.A."/>
        </authorList>
    </citation>
    <scope>NUCLEOTIDE SEQUENCE [LARGE SCALE GENOMIC DNA]</scope>
    <source>
        <strain evidence="2 3">H39</strain>
    </source>
</reference>
<keyword evidence="1" id="KW-1133">Transmembrane helix</keyword>
<protein>
    <recommendedName>
        <fullName evidence="4">DUF1772 domain-containing protein</fullName>
    </recommendedName>
</protein>
<proteinExistence type="predicted"/>
<dbReference type="OrthoDB" id="428263at2"/>
<name>A0A178M579_MYCIR</name>
<feature type="transmembrane region" description="Helical" evidence="1">
    <location>
        <begin position="86"/>
        <end position="108"/>
    </location>
</feature>
<evidence type="ECO:0008006" key="4">
    <source>
        <dbReference type="Google" id="ProtNLM"/>
    </source>
</evidence>
<keyword evidence="1" id="KW-0472">Membrane</keyword>
<dbReference type="InterPro" id="IPR013901">
    <property type="entry name" value="Anthrone_oxy"/>
</dbReference>
<accession>A0A178M579</accession>
<evidence type="ECO:0000313" key="2">
    <source>
        <dbReference type="EMBL" id="OAN42514.1"/>
    </source>
</evidence>
<evidence type="ECO:0000313" key="3">
    <source>
        <dbReference type="Proteomes" id="UP000078396"/>
    </source>
</evidence>